<evidence type="ECO:0000256" key="3">
    <source>
        <dbReference type="ARBA" id="ARBA00012929"/>
    </source>
</evidence>
<dbReference type="SUPFAM" id="SSF51735">
    <property type="entry name" value="NAD(P)-binding Rossmann-fold domains"/>
    <property type="match status" value="1"/>
</dbReference>
<comment type="catalytic activity">
    <reaction evidence="5">
        <text>dTDP-beta-L-rhamnose + NADP(+) = dTDP-4-dehydro-beta-L-rhamnose + NADPH + H(+)</text>
        <dbReference type="Rhea" id="RHEA:21796"/>
        <dbReference type="ChEBI" id="CHEBI:15378"/>
        <dbReference type="ChEBI" id="CHEBI:57510"/>
        <dbReference type="ChEBI" id="CHEBI:57783"/>
        <dbReference type="ChEBI" id="CHEBI:58349"/>
        <dbReference type="ChEBI" id="CHEBI:62830"/>
        <dbReference type="EC" id="1.1.1.133"/>
    </reaction>
</comment>
<dbReference type="UniPathway" id="UPA00124"/>
<evidence type="ECO:0000256" key="6">
    <source>
        <dbReference type="RuleBase" id="RU364082"/>
    </source>
</evidence>
<dbReference type="GO" id="GO:0019305">
    <property type="term" value="P:dTDP-rhamnose biosynthetic process"/>
    <property type="evidence" value="ECO:0007669"/>
    <property type="project" value="UniProtKB-UniPathway"/>
</dbReference>
<gene>
    <name evidence="8" type="primary">rfbD</name>
    <name evidence="8" type="ORF">FJ651_05330</name>
</gene>
<proteinExistence type="inferred from homology"/>
<evidence type="ECO:0000256" key="1">
    <source>
        <dbReference type="ARBA" id="ARBA00004781"/>
    </source>
</evidence>
<evidence type="ECO:0000313" key="9">
    <source>
        <dbReference type="Proteomes" id="UP000317332"/>
    </source>
</evidence>
<evidence type="ECO:0000313" key="8">
    <source>
        <dbReference type="EMBL" id="TPV34950.1"/>
    </source>
</evidence>
<dbReference type="InterPro" id="IPR036291">
    <property type="entry name" value="NAD(P)-bd_dom_sf"/>
</dbReference>
<dbReference type="AlphaFoldDB" id="A0A506PRV4"/>
<evidence type="ECO:0000256" key="5">
    <source>
        <dbReference type="ARBA" id="ARBA00048200"/>
    </source>
</evidence>
<dbReference type="EC" id="1.1.1.133" evidence="3 6"/>
<dbReference type="EMBL" id="VHIQ01000002">
    <property type="protein sequence ID" value="TPV34950.1"/>
    <property type="molecule type" value="Genomic_DNA"/>
</dbReference>
<dbReference type="RefSeq" id="WP_140989423.1">
    <property type="nucleotide sequence ID" value="NZ_VHIQ01000002.1"/>
</dbReference>
<keyword evidence="6 8" id="KW-0560">Oxidoreductase</keyword>
<dbReference type="CDD" id="cd05254">
    <property type="entry name" value="dTDP_HR_like_SDR_e"/>
    <property type="match status" value="1"/>
</dbReference>
<dbReference type="Pfam" id="PF04321">
    <property type="entry name" value="RmlD_sub_bind"/>
    <property type="match status" value="1"/>
</dbReference>
<comment type="function">
    <text evidence="6">Catalyzes the reduction of dTDP-6-deoxy-L-lyxo-4-hexulose to yield dTDP-L-rhamnose.</text>
</comment>
<evidence type="ECO:0000256" key="2">
    <source>
        <dbReference type="ARBA" id="ARBA00010944"/>
    </source>
</evidence>
<dbReference type="NCBIfam" id="TIGR01214">
    <property type="entry name" value="rmlD"/>
    <property type="match status" value="1"/>
</dbReference>
<feature type="domain" description="RmlD-like substrate binding" evidence="7">
    <location>
        <begin position="1"/>
        <end position="279"/>
    </location>
</feature>
<comment type="similarity">
    <text evidence="2 6">Belongs to the dTDP-4-dehydrorhamnose reductase family.</text>
</comment>
<dbReference type="GO" id="GO:0008831">
    <property type="term" value="F:dTDP-4-dehydrorhamnose reductase activity"/>
    <property type="evidence" value="ECO:0007669"/>
    <property type="project" value="UniProtKB-EC"/>
</dbReference>
<protein>
    <recommendedName>
        <fullName evidence="4 6">dTDP-4-dehydrorhamnose reductase</fullName>
        <ecNumber evidence="3 6">1.1.1.133</ecNumber>
    </recommendedName>
</protein>
<dbReference type="Proteomes" id="UP000317332">
    <property type="component" value="Unassembled WGS sequence"/>
</dbReference>
<dbReference type="OrthoDB" id="9803892at2"/>
<dbReference type="PANTHER" id="PTHR10491:SF4">
    <property type="entry name" value="METHIONINE ADENOSYLTRANSFERASE 2 SUBUNIT BETA"/>
    <property type="match status" value="1"/>
</dbReference>
<dbReference type="InterPro" id="IPR029903">
    <property type="entry name" value="RmlD-like-bd"/>
</dbReference>
<dbReference type="Gene3D" id="3.90.25.10">
    <property type="entry name" value="UDP-galactose 4-epimerase, domain 1"/>
    <property type="match status" value="1"/>
</dbReference>
<dbReference type="Gene3D" id="3.40.50.720">
    <property type="entry name" value="NAD(P)-binding Rossmann-like Domain"/>
    <property type="match status" value="1"/>
</dbReference>
<evidence type="ECO:0000259" key="7">
    <source>
        <dbReference type="Pfam" id="PF04321"/>
    </source>
</evidence>
<accession>A0A506PRV4</accession>
<name>A0A506PRV4_9FLAO</name>
<sequence>MNVLVTGSNGQLALTIKALFDENKKGINFIFKSKTELDITSSGNIHEFFDNNTLDYCINCAAFTNVELAETKKEEAFTINSDAVKNLALACKKQGIVLIHISTDYVFDGESCKPYKETDPTNPINVYGSSKLEGERHIMANLEQYFIIRASWLYSVFGHNFFKTVVKKINNNETMSVVNSQLGTPTSCEDLARFIFFLIYSQSRDYGLYHFAPNGETSWFGFASYIASHYKSDLIQPVGSFKTQARRPQYSVLDNSKVKAIGANIRNWQIAVDDVVIKYKEGLS</sequence>
<reference evidence="8 9" key="1">
    <citation type="submission" date="2019-06" db="EMBL/GenBank/DDBJ databases">
        <title>Flavobacteriaceae Paucihalobacterium erythroidium CWB-1, complete genome.</title>
        <authorList>
            <person name="Wu S."/>
        </authorList>
    </citation>
    <scope>NUCLEOTIDE SEQUENCE [LARGE SCALE GENOMIC DNA]</scope>
    <source>
        <strain evidence="8 9">CWB-1</strain>
    </source>
</reference>
<comment type="pathway">
    <text evidence="1 6">Carbohydrate biosynthesis; dTDP-L-rhamnose biosynthesis.</text>
</comment>
<keyword evidence="6" id="KW-0521">NADP</keyword>
<dbReference type="PANTHER" id="PTHR10491">
    <property type="entry name" value="DTDP-4-DEHYDRORHAMNOSE REDUCTASE"/>
    <property type="match status" value="1"/>
</dbReference>
<keyword evidence="9" id="KW-1185">Reference proteome</keyword>
<comment type="caution">
    <text evidence="8">The sequence shown here is derived from an EMBL/GenBank/DDBJ whole genome shotgun (WGS) entry which is preliminary data.</text>
</comment>
<organism evidence="8 9">
    <name type="scientific">Paucihalobacter ruber</name>
    <dbReference type="NCBI Taxonomy" id="2567861"/>
    <lineage>
        <taxon>Bacteria</taxon>
        <taxon>Pseudomonadati</taxon>
        <taxon>Bacteroidota</taxon>
        <taxon>Flavobacteriia</taxon>
        <taxon>Flavobacteriales</taxon>
        <taxon>Flavobacteriaceae</taxon>
        <taxon>Paucihalobacter</taxon>
    </lineage>
</organism>
<dbReference type="InterPro" id="IPR005913">
    <property type="entry name" value="dTDP_dehydrorham_reduct"/>
</dbReference>
<evidence type="ECO:0000256" key="4">
    <source>
        <dbReference type="ARBA" id="ARBA00017099"/>
    </source>
</evidence>